<evidence type="ECO:0000313" key="1">
    <source>
        <dbReference type="EMBL" id="RZO26346.1"/>
    </source>
</evidence>
<organism evidence="1 2">
    <name type="scientific">SAR86 cluster bacterium</name>
    <dbReference type="NCBI Taxonomy" id="2030880"/>
    <lineage>
        <taxon>Bacteria</taxon>
        <taxon>Pseudomonadati</taxon>
        <taxon>Pseudomonadota</taxon>
        <taxon>Gammaproteobacteria</taxon>
        <taxon>SAR86 cluster</taxon>
    </lineage>
</organism>
<gene>
    <name evidence="1" type="ORF">EVA95_02320</name>
</gene>
<sequence>MRFIVLLILIFTNNILSKEVIVSELENKTPERFLYIGNSYLYYNDSLHNHVRRMLEEYYEKDIDRGNYKSVTISGSRLSHHNIEYYLNHKNIGVDAPYELVVIQGGSGETDTDSERKIFFKEVDEMVKNIKSHNAEIALYMIHPFVEPNKGAYSEMLSDVKSAYIKAANKNNILVFPVGIAFNNAYIKRPNIALHKSDGSHPDMLGTYLAACVIFSSITHISPKTLDYDYYGVIGRGDKDFLQNVAHDTVEKFYDIEL</sequence>
<evidence type="ECO:0000313" key="2">
    <source>
        <dbReference type="Proteomes" id="UP000319384"/>
    </source>
</evidence>
<dbReference type="SUPFAM" id="SSF52266">
    <property type="entry name" value="SGNH hydrolase"/>
    <property type="match status" value="1"/>
</dbReference>
<proteinExistence type="predicted"/>
<dbReference type="EMBL" id="SHBH01000014">
    <property type="protein sequence ID" value="RZO26346.1"/>
    <property type="molecule type" value="Genomic_DNA"/>
</dbReference>
<dbReference type="GO" id="GO:0016788">
    <property type="term" value="F:hydrolase activity, acting on ester bonds"/>
    <property type="evidence" value="ECO:0007669"/>
    <property type="project" value="UniProtKB-ARBA"/>
</dbReference>
<comment type="caution">
    <text evidence="1">The sequence shown here is derived from an EMBL/GenBank/DDBJ whole genome shotgun (WGS) entry which is preliminary data.</text>
</comment>
<dbReference type="InterPro" id="IPR036514">
    <property type="entry name" value="SGNH_hydro_sf"/>
</dbReference>
<dbReference type="AlphaFoldDB" id="A0A520MYV6"/>
<name>A0A520MYV6_9GAMM</name>
<reference evidence="1 2" key="1">
    <citation type="submission" date="2019-02" db="EMBL/GenBank/DDBJ databases">
        <title>Prokaryotic population dynamics and viral predation in marine succession experiment using metagenomics: the confinement effect.</title>
        <authorList>
            <person name="Haro-Moreno J.M."/>
            <person name="Rodriguez-Valera F."/>
            <person name="Lopez-Perez M."/>
        </authorList>
    </citation>
    <scope>NUCLEOTIDE SEQUENCE [LARGE SCALE GENOMIC DNA]</scope>
    <source>
        <strain evidence="1">MED-G162</strain>
    </source>
</reference>
<dbReference type="Proteomes" id="UP000319384">
    <property type="component" value="Unassembled WGS sequence"/>
</dbReference>
<dbReference type="Gene3D" id="3.40.50.1110">
    <property type="entry name" value="SGNH hydrolase"/>
    <property type="match status" value="1"/>
</dbReference>
<evidence type="ECO:0008006" key="3">
    <source>
        <dbReference type="Google" id="ProtNLM"/>
    </source>
</evidence>
<protein>
    <recommendedName>
        <fullName evidence="3">SGNH/GDSL hydrolase family protein</fullName>
    </recommendedName>
</protein>
<accession>A0A520MYV6</accession>